<feature type="domain" description="Transglutaminase-like" evidence="2">
    <location>
        <begin position="285"/>
        <end position="412"/>
    </location>
</feature>
<comment type="caution">
    <text evidence="4">The sequence shown here is derived from an EMBL/GenBank/DDBJ whole genome shotgun (WGS) entry which is preliminary data.</text>
</comment>
<dbReference type="Pfam" id="PF01841">
    <property type="entry name" value="Transglut_core"/>
    <property type="match status" value="1"/>
</dbReference>
<feature type="domain" description="DUF3857" evidence="3">
    <location>
        <begin position="67"/>
        <end position="226"/>
    </location>
</feature>
<dbReference type="Pfam" id="PF12969">
    <property type="entry name" value="DUF3857"/>
    <property type="match status" value="1"/>
</dbReference>
<feature type="chain" id="PRO_5031395383" description="Transglutaminase domain-containing protein" evidence="1">
    <location>
        <begin position="30"/>
        <end position="661"/>
    </location>
</feature>
<evidence type="ECO:0008006" key="6">
    <source>
        <dbReference type="Google" id="ProtNLM"/>
    </source>
</evidence>
<protein>
    <recommendedName>
        <fullName evidence="6">Transglutaminase domain-containing protein</fullName>
    </recommendedName>
</protein>
<dbReference type="InterPro" id="IPR038765">
    <property type="entry name" value="Papain-like_cys_pep_sf"/>
</dbReference>
<dbReference type="RefSeq" id="WP_184261041.1">
    <property type="nucleotide sequence ID" value="NZ_JACHIO010000037.1"/>
</dbReference>
<dbReference type="AlphaFoldDB" id="A0A7W7ZVA7"/>
<name>A0A7W7ZVA7_9BACT</name>
<dbReference type="SUPFAM" id="SSF54001">
    <property type="entry name" value="Cysteine proteinases"/>
    <property type="match status" value="1"/>
</dbReference>
<feature type="signal peptide" evidence="1">
    <location>
        <begin position="1"/>
        <end position="29"/>
    </location>
</feature>
<evidence type="ECO:0000259" key="3">
    <source>
        <dbReference type="Pfam" id="PF12969"/>
    </source>
</evidence>
<dbReference type="Gene3D" id="2.60.40.3140">
    <property type="match status" value="1"/>
</dbReference>
<dbReference type="InterPro" id="IPR024618">
    <property type="entry name" value="DUF3857"/>
</dbReference>
<dbReference type="Gene3D" id="2.60.120.1130">
    <property type="match status" value="1"/>
</dbReference>
<gene>
    <name evidence="4" type="ORF">HDF15_005204</name>
</gene>
<dbReference type="Gene3D" id="3.10.620.30">
    <property type="match status" value="1"/>
</dbReference>
<keyword evidence="1" id="KW-0732">Signal</keyword>
<evidence type="ECO:0000256" key="1">
    <source>
        <dbReference type="SAM" id="SignalP"/>
    </source>
</evidence>
<accession>A0A7W7ZVA7</accession>
<reference evidence="4 5" key="1">
    <citation type="submission" date="2020-08" db="EMBL/GenBank/DDBJ databases">
        <title>Genomic Encyclopedia of Type Strains, Phase IV (KMG-V): Genome sequencing to study the core and pangenomes of soil and plant-associated prokaryotes.</title>
        <authorList>
            <person name="Whitman W."/>
        </authorList>
    </citation>
    <scope>NUCLEOTIDE SEQUENCE [LARGE SCALE GENOMIC DNA]</scope>
    <source>
        <strain evidence="4 5">X5P3</strain>
    </source>
</reference>
<evidence type="ECO:0000259" key="2">
    <source>
        <dbReference type="Pfam" id="PF01841"/>
    </source>
</evidence>
<evidence type="ECO:0000313" key="5">
    <source>
        <dbReference type="Proteomes" id="UP000584867"/>
    </source>
</evidence>
<evidence type="ECO:0000313" key="4">
    <source>
        <dbReference type="EMBL" id="MBB5066819.1"/>
    </source>
</evidence>
<organism evidence="4 5">
    <name type="scientific">Granulicella mallensis</name>
    <dbReference type="NCBI Taxonomy" id="940614"/>
    <lineage>
        <taxon>Bacteria</taxon>
        <taxon>Pseudomonadati</taxon>
        <taxon>Acidobacteriota</taxon>
        <taxon>Terriglobia</taxon>
        <taxon>Terriglobales</taxon>
        <taxon>Acidobacteriaceae</taxon>
        <taxon>Granulicella</taxon>
    </lineage>
</organism>
<dbReference type="Proteomes" id="UP000584867">
    <property type="component" value="Unassembled WGS sequence"/>
</dbReference>
<sequence length="661" mass="73675">MLFRVNARPVSRCCLAGLFFVLVATPLYAASGVPDWVRTAAHQTLPNFPETTKAVVLLDETTYTVAPDGSAVEHLRHVVKILRPQGREYGYPSVWYDKDSKVLSMHVWSIDPAGHEYALKDNEIQDFSPPGDGGQLYSDDKAKVADPPGRDPGGIVAYEYEKRERPYLAETNWYFQDEIPHVTQSFVLVLPPGYSYTTTWAHHPQTDGIDLENHHYRWDMNNEPAIDLEHIPMRPASGSLEARMTVHYSGPGLAQPQEGTWKGIGEWYDSLAHDRIVATPDISAKAAELTQGKTDFYDKSEAIGDFVQQQIRYFVIEMGVGGYQPHPAADIFRGRYGDCKDKATLLSAMLSSVGIHSALLMVDTQRGVIDPEDPSIHGNHMIAAIEVPQGYESPKLHSVVTAKTGKRYLIFDPTWEKTPFGQLEDNLQGSYGVLLEGANSQVIQLPVLDPKFNSIRRSARFQLDADGTLKGTVTVKRFGDLAERERYLFTHGDAKEQQQYIDRTSSRDFAAASLTDLKAENAEALNKDMTTSYAISASHFATAAGPLLMVRPRVLGSLDIPVDHKARKVGIDLRQTMQASDDFEIELPAGYVVDELPDPVKVDLGFASYESSTEVQGQTLHYKRVYTQREVTLPADKYSELQKLAGIIDNDEQSRAVLKRK</sequence>
<proteinExistence type="predicted"/>
<dbReference type="EMBL" id="JACHIO010000037">
    <property type="protein sequence ID" value="MBB5066819.1"/>
    <property type="molecule type" value="Genomic_DNA"/>
</dbReference>
<dbReference type="InterPro" id="IPR002931">
    <property type="entry name" value="Transglutaminase-like"/>
</dbReference>